<feature type="region of interest" description="Disordered" evidence="1">
    <location>
        <begin position="1"/>
        <end position="26"/>
    </location>
</feature>
<feature type="transmembrane region" description="Helical" evidence="2">
    <location>
        <begin position="121"/>
        <end position="141"/>
    </location>
</feature>
<name>A0A1E7LPW4_9ACTN</name>
<feature type="compositionally biased region" description="Low complexity" evidence="1">
    <location>
        <begin position="1"/>
        <end position="16"/>
    </location>
</feature>
<comment type="caution">
    <text evidence="3">The sequence shown here is derived from an EMBL/GenBank/DDBJ whole genome shotgun (WGS) entry which is preliminary data.</text>
</comment>
<dbReference type="RefSeq" id="WP_070202669.1">
    <property type="nucleotide sequence ID" value="NZ_LJGZ01000094.1"/>
</dbReference>
<dbReference type="AlphaFoldDB" id="A0A1E7LPW4"/>
<evidence type="ECO:0000256" key="1">
    <source>
        <dbReference type="SAM" id="MobiDB-lite"/>
    </source>
</evidence>
<dbReference type="Proteomes" id="UP000175971">
    <property type="component" value="Unassembled WGS sequence"/>
</dbReference>
<sequence>MAEKAGSSSGTTGTGPEEPPRSADRKGGPGHTVLLALVLAVPVTKVAYTVGGGGAARDVFVGMEPANWPDVLIGMVLTDPLLASVLAVVVSRVVFALFAARGAVPVGGGFRAALQRAALTVVNPIAVGVVDACFFGPWWGLGTGLAAYALRKGVVVEYRTGRRRPHGHRAGRPATAGAYREGGDRPSSGLRRAAALEQWVALGLTTVALPVLSFVSALDGQAWTSIVRCQVTDGTRAESNRLIELGRKGNGVVGWNLDTEEISNGLGCTGEESLYVREPWWRG</sequence>
<dbReference type="OrthoDB" id="3866818at2"/>
<feature type="transmembrane region" description="Helical" evidence="2">
    <location>
        <begin position="71"/>
        <end position="100"/>
    </location>
</feature>
<keyword evidence="4" id="KW-1185">Reference proteome</keyword>
<organism evidence="3 4">
    <name type="scientific">Streptomyces nanshensis</name>
    <dbReference type="NCBI Taxonomy" id="518642"/>
    <lineage>
        <taxon>Bacteria</taxon>
        <taxon>Bacillati</taxon>
        <taxon>Actinomycetota</taxon>
        <taxon>Actinomycetes</taxon>
        <taxon>Kitasatosporales</taxon>
        <taxon>Streptomycetaceae</taxon>
        <taxon>Streptomyces</taxon>
    </lineage>
</organism>
<reference evidence="3 4" key="1">
    <citation type="journal article" date="2016" name="Front. Microbiol.">
        <title>Comparative Genomics Analysis of Streptomyces Species Reveals Their Adaptation to the Marine Environment and Their Diversity at the Genomic Level.</title>
        <authorList>
            <person name="Tian X."/>
            <person name="Zhang Z."/>
            <person name="Yang T."/>
            <person name="Chen M."/>
            <person name="Li J."/>
            <person name="Chen F."/>
            <person name="Yang J."/>
            <person name="Li W."/>
            <person name="Zhang B."/>
            <person name="Zhang Z."/>
            <person name="Wu J."/>
            <person name="Zhang C."/>
            <person name="Long L."/>
            <person name="Xiao J."/>
        </authorList>
    </citation>
    <scope>NUCLEOTIDE SEQUENCE [LARGE SCALE GENOMIC DNA]</scope>
    <source>
        <strain evidence="3 4">SCSIO M10372</strain>
    </source>
</reference>
<keyword evidence="2" id="KW-0812">Transmembrane</keyword>
<gene>
    <name evidence="3" type="ORF">AN221_24230</name>
</gene>
<feature type="transmembrane region" description="Helical" evidence="2">
    <location>
        <begin position="32"/>
        <end position="51"/>
    </location>
</feature>
<keyword evidence="2" id="KW-1133">Transmembrane helix</keyword>
<accession>A0A1E7LPW4</accession>
<dbReference type="PATRIC" id="fig|518642.7.peg.5150"/>
<evidence type="ECO:0000313" key="4">
    <source>
        <dbReference type="Proteomes" id="UP000175971"/>
    </source>
</evidence>
<keyword evidence="2" id="KW-0472">Membrane</keyword>
<protein>
    <submittedName>
        <fullName evidence="3">Uncharacterized protein</fullName>
    </submittedName>
</protein>
<evidence type="ECO:0000256" key="2">
    <source>
        <dbReference type="SAM" id="Phobius"/>
    </source>
</evidence>
<feature type="region of interest" description="Disordered" evidence="1">
    <location>
        <begin position="164"/>
        <end position="185"/>
    </location>
</feature>
<proteinExistence type="predicted"/>
<dbReference type="EMBL" id="LJGZ01000094">
    <property type="protein sequence ID" value="OEV18237.1"/>
    <property type="molecule type" value="Genomic_DNA"/>
</dbReference>
<evidence type="ECO:0000313" key="3">
    <source>
        <dbReference type="EMBL" id="OEV18237.1"/>
    </source>
</evidence>